<dbReference type="InterPro" id="IPR012433">
    <property type="entry name" value="Imm11"/>
</dbReference>
<reference evidence="2 3" key="1">
    <citation type="submission" date="2016-03" db="EMBL/GenBank/DDBJ databases">
        <title>Draft genome sequence of Paenibacillus antarcticus CECT 5836.</title>
        <authorList>
            <person name="Shin S.-K."/>
            <person name="Yi H."/>
        </authorList>
    </citation>
    <scope>NUCLEOTIDE SEQUENCE [LARGE SCALE GENOMIC DNA]</scope>
    <source>
        <strain evidence="2 3">CECT 5836</strain>
    </source>
</reference>
<keyword evidence="3" id="KW-1185">Reference proteome</keyword>
<protein>
    <recommendedName>
        <fullName evidence="1">Immunity MXAN-0049 protein domain-containing protein</fullName>
    </recommendedName>
</protein>
<dbReference type="Proteomes" id="UP000077355">
    <property type="component" value="Unassembled WGS sequence"/>
</dbReference>
<gene>
    <name evidence="2" type="ORF">PBAT_17175</name>
</gene>
<evidence type="ECO:0000259" key="1">
    <source>
        <dbReference type="Pfam" id="PF07791"/>
    </source>
</evidence>
<name>A0A168LWZ7_9BACL</name>
<dbReference type="AlphaFoldDB" id="A0A168LWZ7"/>
<evidence type="ECO:0000313" key="3">
    <source>
        <dbReference type="Proteomes" id="UP000077355"/>
    </source>
</evidence>
<feature type="domain" description="Immunity MXAN-0049 protein" evidence="1">
    <location>
        <begin position="1"/>
        <end position="81"/>
    </location>
</feature>
<sequence length="181" mass="21061">MLNVINVLDCVDWERSDIQRFKDGSWAGFNKIVFDFIRIPDNTYMFKFKEMAGVCVYVTEAFKDLIESNKLKGLDFSEVYDSEFTEEKEQEQKIAYEAAIAAVEQNKGQEFSYEEAEERVNQGAAVASGKWKMQLDNKGGLWLGEIILDLTYQWMIPVYIPPVLLGFQWHEVEKSEIRDLM</sequence>
<proteinExistence type="predicted"/>
<comment type="caution">
    <text evidence="2">The sequence shown here is derived from an EMBL/GenBank/DDBJ whole genome shotgun (WGS) entry which is preliminary data.</text>
</comment>
<evidence type="ECO:0000313" key="2">
    <source>
        <dbReference type="EMBL" id="OAB43952.1"/>
    </source>
</evidence>
<accession>A0A168LWZ7</accession>
<dbReference type="Pfam" id="PF07791">
    <property type="entry name" value="Imm11"/>
    <property type="match status" value="1"/>
</dbReference>
<dbReference type="EMBL" id="LVJI01000024">
    <property type="protein sequence ID" value="OAB43952.1"/>
    <property type="molecule type" value="Genomic_DNA"/>
</dbReference>
<organism evidence="2 3">
    <name type="scientific">Paenibacillus antarcticus</name>
    <dbReference type="NCBI Taxonomy" id="253703"/>
    <lineage>
        <taxon>Bacteria</taxon>
        <taxon>Bacillati</taxon>
        <taxon>Bacillota</taxon>
        <taxon>Bacilli</taxon>
        <taxon>Bacillales</taxon>
        <taxon>Paenibacillaceae</taxon>
        <taxon>Paenibacillus</taxon>
    </lineage>
</organism>